<evidence type="ECO:0000313" key="2">
    <source>
        <dbReference type="Proteomes" id="UP000606974"/>
    </source>
</evidence>
<organism evidence="1 2">
    <name type="scientific">Endocarpon pusillum</name>
    <dbReference type="NCBI Taxonomy" id="364733"/>
    <lineage>
        <taxon>Eukaryota</taxon>
        <taxon>Fungi</taxon>
        <taxon>Dikarya</taxon>
        <taxon>Ascomycota</taxon>
        <taxon>Pezizomycotina</taxon>
        <taxon>Eurotiomycetes</taxon>
        <taxon>Chaetothyriomycetidae</taxon>
        <taxon>Verrucariales</taxon>
        <taxon>Verrucariaceae</taxon>
        <taxon>Endocarpon</taxon>
    </lineage>
</organism>
<gene>
    <name evidence="1" type="ORF">GJ744_005506</name>
</gene>
<protein>
    <submittedName>
        <fullName evidence="1">Uncharacterized protein</fullName>
    </submittedName>
</protein>
<dbReference type="EMBL" id="JAACFV010000024">
    <property type="protein sequence ID" value="KAF7510960.1"/>
    <property type="molecule type" value="Genomic_DNA"/>
</dbReference>
<proteinExistence type="predicted"/>
<evidence type="ECO:0000313" key="1">
    <source>
        <dbReference type="EMBL" id="KAF7510960.1"/>
    </source>
</evidence>
<dbReference type="PANTHER" id="PTHR36142">
    <property type="entry name" value="METALLO-HYDROLASE/OXIDOREDUCTASE SUPERFAMILY PROTEIN"/>
    <property type="match status" value="1"/>
</dbReference>
<dbReference type="PANTHER" id="PTHR36142:SF2">
    <property type="entry name" value="METALLO-HYDROLASE_OXIDOREDUCTASE SUPERFAMILY PROTEIN"/>
    <property type="match status" value="1"/>
</dbReference>
<keyword evidence="2" id="KW-1185">Reference proteome</keyword>
<dbReference type="InterPro" id="IPR036866">
    <property type="entry name" value="RibonucZ/Hydroxyglut_hydro"/>
</dbReference>
<name>A0A8H7AKT0_9EURO</name>
<dbReference type="Proteomes" id="UP000606974">
    <property type="component" value="Unassembled WGS sequence"/>
</dbReference>
<dbReference type="AlphaFoldDB" id="A0A8H7AKT0"/>
<sequence length="360" mass="40388">MSDPSLQLQRELESSITAALTARRPILSHINADTTWLLSLPYPEDAICPPRRCRFNILLDPWLVGPQIDVAGWFSKQWHTIQSSVQTIEELNDVLYEREKLELHALERRTRKSSEDHDTAGPDAGNYIDAVICSHEFADHCHRKTLEEIDTSVPCFATTKAAKLIRSWGHFKQVLDIFPFGKGSDWRQTSTPPLPPWIGIARLVTESDALYFHSAVAVFARDTRSLHRYGAEAIIYSPHGIHSPDLVSIPTATPPIQTLAMLHGLHEVSISFTKHSFTKQLNLGAINALKCQRLLQAKYWAGTHDEAKIGGGLVAPFLRRKTYTLQDAVKAQVRDDAVTILPTDNINYIEMLSGESLLLE</sequence>
<comment type="caution">
    <text evidence="1">The sequence shown here is derived from an EMBL/GenBank/DDBJ whole genome shotgun (WGS) entry which is preliminary data.</text>
</comment>
<reference evidence="1" key="1">
    <citation type="submission" date="2020-02" db="EMBL/GenBank/DDBJ databases">
        <authorList>
            <person name="Palmer J.M."/>
        </authorList>
    </citation>
    <scope>NUCLEOTIDE SEQUENCE</scope>
    <source>
        <strain evidence="1">EPUS1.4</strain>
        <tissue evidence="1">Thallus</tissue>
    </source>
</reference>
<dbReference type="OrthoDB" id="9971601at2759"/>
<dbReference type="Gene3D" id="3.60.15.10">
    <property type="entry name" value="Ribonuclease Z/Hydroxyacylglutathione hydrolase-like"/>
    <property type="match status" value="1"/>
</dbReference>
<accession>A0A8H7AKT0</accession>